<keyword evidence="4" id="KW-0143">Chaperone</keyword>
<proteinExistence type="predicted"/>
<sequence length="865" mass="96017">MRISLLFVSLLAIVPNAVLASVLAIDYGADFIKASLMKPGIPFDVLLNKDSKRKIHSSVAWKRGDRLFGQDAAYLATRFPSDTFSHLKYLQAAPHDSEPAAYFSKISPATVSQNDRFLTNLTRSDGTEWSTEELVAMQFAYIKHLAELVANEKVRDVIITVPGYYTQFERDAVADAVEVAGLRLLALINDGTAVAVNYAMTRAFPAPETHVIYDVGSSGIRATVVEFSTTTDKKTGATGTQINVLGFGSDKTVGGIEFDRRVREILADAFNAKQKGKDIRKDKRGMAKLWKEAQRVKGVLSANQDAVAHVESLAWDIDFKTKISRAAFEQACADLEPKFTQPLYDALKFAGLDLTNITSVIMAGGASRTPMVQAAIKTAVPADKLSFNVNADEAAVLGAALHGASLSRQFKTKNIKVLDILAHDVQATYFAAATTPLGRPRSITTTLFPAGSKVGTKKTMTFKRKDDFVINFDYKKEPLPGFPTRMFEVDINGVVEALQNLTDSGAVDPVVKATVSLSESGFIAVNQAIAYGEIKDESLTGKFKGLFGGSSTPESDESTEDIPPRPAASSRSADAKKEKKEEKKKVTGPVEIELPIYTRWTTVPPLTVEQKKAARDRLRAVDAEELAKSRREEARNNFESYLYRLRDLLSDESEDKPFIKCSQPAERQKLQELLEESFSWLNDRGDLAETSQLLDKRIALETLEKPVTHRYQEIEAFPQALNNSQMWNWNTRLFLAEARENLTAEAKADLPSKWTADELDSLEKALKDHESWLDEWVEKQKKVKANQDPVIETREMKARAKVLEQHLHRLYRRKVPKAVKKKTTTTTEPTSTANAEESTETEVPHANEKQVPLGDEGKPKTHDEL</sequence>
<keyword evidence="6" id="KW-0732">Signal</keyword>
<feature type="compositionally biased region" description="Basic and acidic residues" evidence="5">
    <location>
        <begin position="573"/>
        <end position="585"/>
    </location>
</feature>
<keyword evidence="8" id="KW-1185">Reference proteome</keyword>
<dbReference type="GO" id="GO:0034663">
    <property type="term" value="C:endoplasmic reticulum chaperone complex"/>
    <property type="evidence" value="ECO:0007669"/>
    <property type="project" value="TreeGrafter"/>
</dbReference>
<comment type="caution">
    <text evidence="7">The sequence shown here is derived from an EMBL/GenBank/DDBJ whole genome shotgun (WGS) entry which is preliminary data.</text>
</comment>
<dbReference type="Gene3D" id="3.30.420.40">
    <property type="match status" value="2"/>
</dbReference>
<dbReference type="InterPro" id="IPR029048">
    <property type="entry name" value="HSP70_C_sf"/>
</dbReference>
<dbReference type="GO" id="GO:0140662">
    <property type="term" value="F:ATP-dependent protein folding chaperone"/>
    <property type="evidence" value="ECO:0007669"/>
    <property type="project" value="InterPro"/>
</dbReference>
<evidence type="ECO:0000313" key="7">
    <source>
        <dbReference type="EMBL" id="TEB30394.1"/>
    </source>
</evidence>
<dbReference type="PRINTS" id="PR00301">
    <property type="entry name" value="HEATSHOCK70"/>
</dbReference>
<feature type="compositionally biased region" description="Basic residues" evidence="5">
    <location>
        <begin position="813"/>
        <end position="823"/>
    </location>
</feature>
<dbReference type="Gene3D" id="3.30.30.30">
    <property type="match status" value="1"/>
</dbReference>
<dbReference type="InterPro" id="IPR043129">
    <property type="entry name" value="ATPase_NBD"/>
</dbReference>
<gene>
    <name evidence="7" type="ORF">FA13DRAFT_1755154</name>
</gene>
<dbReference type="Pfam" id="PF00012">
    <property type="entry name" value="HSP70"/>
    <property type="match status" value="1"/>
</dbReference>
<dbReference type="FunFam" id="3.90.640.10:FF:000004">
    <property type="entry name" value="Heat shock 70 kDa protein 4"/>
    <property type="match status" value="1"/>
</dbReference>
<evidence type="ECO:0000256" key="2">
    <source>
        <dbReference type="ARBA" id="ARBA00022824"/>
    </source>
</evidence>
<evidence type="ECO:0000256" key="1">
    <source>
        <dbReference type="ARBA" id="ARBA00022741"/>
    </source>
</evidence>
<dbReference type="SUPFAM" id="SSF53067">
    <property type="entry name" value="Actin-like ATPase domain"/>
    <property type="match status" value="2"/>
</dbReference>
<reference evidence="7 8" key="1">
    <citation type="journal article" date="2019" name="Nat. Ecol. Evol.">
        <title>Megaphylogeny resolves global patterns of mushroom evolution.</title>
        <authorList>
            <person name="Varga T."/>
            <person name="Krizsan K."/>
            <person name="Foldi C."/>
            <person name="Dima B."/>
            <person name="Sanchez-Garcia M."/>
            <person name="Sanchez-Ramirez S."/>
            <person name="Szollosi G.J."/>
            <person name="Szarkandi J.G."/>
            <person name="Papp V."/>
            <person name="Albert L."/>
            <person name="Andreopoulos W."/>
            <person name="Angelini C."/>
            <person name="Antonin V."/>
            <person name="Barry K.W."/>
            <person name="Bougher N.L."/>
            <person name="Buchanan P."/>
            <person name="Buyck B."/>
            <person name="Bense V."/>
            <person name="Catcheside P."/>
            <person name="Chovatia M."/>
            <person name="Cooper J."/>
            <person name="Damon W."/>
            <person name="Desjardin D."/>
            <person name="Finy P."/>
            <person name="Geml J."/>
            <person name="Haridas S."/>
            <person name="Hughes K."/>
            <person name="Justo A."/>
            <person name="Karasinski D."/>
            <person name="Kautmanova I."/>
            <person name="Kiss B."/>
            <person name="Kocsube S."/>
            <person name="Kotiranta H."/>
            <person name="LaButti K.M."/>
            <person name="Lechner B.E."/>
            <person name="Liimatainen K."/>
            <person name="Lipzen A."/>
            <person name="Lukacs Z."/>
            <person name="Mihaltcheva S."/>
            <person name="Morgado L.N."/>
            <person name="Niskanen T."/>
            <person name="Noordeloos M.E."/>
            <person name="Ohm R.A."/>
            <person name="Ortiz-Santana B."/>
            <person name="Ovrebo C."/>
            <person name="Racz N."/>
            <person name="Riley R."/>
            <person name="Savchenko A."/>
            <person name="Shiryaev A."/>
            <person name="Soop K."/>
            <person name="Spirin V."/>
            <person name="Szebenyi C."/>
            <person name="Tomsovsky M."/>
            <person name="Tulloss R.E."/>
            <person name="Uehling J."/>
            <person name="Grigoriev I.V."/>
            <person name="Vagvolgyi C."/>
            <person name="Papp T."/>
            <person name="Martin F.M."/>
            <person name="Miettinen O."/>
            <person name="Hibbett D.S."/>
            <person name="Nagy L.G."/>
        </authorList>
    </citation>
    <scope>NUCLEOTIDE SEQUENCE [LARGE SCALE GENOMIC DNA]</scope>
    <source>
        <strain evidence="7 8">FP101781</strain>
    </source>
</reference>
<keyword evidence="2" id="KW-0256">Endoplasmic reticulum</keyword>
<organism evidence="7 8">
    <name type="scientific">Coprinellus micaceus</name>
    <name type="common">Glistening ink-cap mushroom</name>
    <name type="synonym">Coprinus micaceus</name>
    <dbReference type="NCBI Taxonomy" id="71717"/>
    <lineage>
        <taxon>Eukaryota</taxon>
        <taxon>Fungi</taxon>
        <taxon>Dikarya</taxon>
        <taxon>Basidiomycota</taxon>
        <taxon>Agaricomycotina</taxon>
        <taxon>Agaricomycetes</taxon>
        <taxon>Agaricomycetidae</taxon>
        <taxon>Agaricales</taxon>
        <taxon>Agaricineae</taxon>
        <taxon>Psathyrellaceae</taxon>
        <taxon>Coprinellus</taxon>
    </lineage>
</organism>
<feature type="signal peptide" evidence="6">
    <location>
        <begin position="1"/>
        <end position="20"/>
    </location>
</feature>
<dbReference type="Gene3D" id="3.90.640.10">
    <property type="entry name" value="Actin, Chain A, domain 4"/>
    <property type="match status" value="1"/>
</dbReference>
<dbReference type="SUPFAM" id="SSF100934">
    <property type="entry name" value="Heat shock protein 70kD (HSP70), C-terminal subdomain"/>
    <property type="match status" value="1"/>
</dbReference>
<evidence type="ECO:0000313" key="8">
    <source>
        <dbReference type="Proteomes" id="UP000298030"/>
    </source>
</evidence>
<dbReference type="PANTHER" id="PTHR45639">
    <property type="entry name" value="HSC70CB, ISOFORM G-RELATED"/>
    <property type="match status" value="1"/>
</dbReference>
<evidence type="ECO:0000256" key="6">
    <source>
        <dbReference type="SAM" id="SignalP"/>
    </source>
</evidence>
<evidence type="ECO:0000256" key="3">
    <source>
        <dbReference type="ARBA" id="ARBA00022840"/>
    </source>
</evidence>
<keyword evidence="3" id="KW-0067">ATP-binding</keyword>
<dbReference type="PANTHER" id="PTHR45639:SF3">
    <property type="entry name" value="HYPOXIA UP-REGULATED PROTEIN 1"/>
    <property type="match status" value="1"/>
</dbReference>
<feature type="region of interest" description="Disordered" evidence="5">
    <location>
        <begin position="813"/>
        <end position="865"/>
    </location>
</feature>
<name>A0A4Y7T8X2_COPMI</name>
<dbReference type="Gene3D" id="1.20.1270.10">
    <property type="match status" value="1"/>
</dbReference>
<dbReference type="GO" id="GO:0030968">
    <property type="term" value="P:endoplasmic reticulum unfolded protein response"/>
    <property type="evidence" value="ECO:0007669"/>
    <property type="project" value="TreeGrafter"/>
</dbReference>
<dbReference type="InterPro" id="IPR013126">
    <property type="entry name" value="Hsp_70_fam"/>
</dbReference>
<feature type="chain" id="PRO_5021465852" evidence="6">
    <location>
        <begin position="21"/>
        <end position="865"/>
    </location>
</feature>
<dbReference type="STRING" id="71717.A0A4Y7T8X2"/>
<dbReference type="Proteomes" id="UP000298030">
    <property type="component" value="Unassembled WGS sequence"/>
</dbReference>
<feature type="compositionally biased region" description="Basic and acidic residues" evidence="5">
    <location>
        <begin position="855"/>
        <end position="865"/>
    </location>
</feature>
<dbReference type="GO" id="GO:0005524">
    <property type="term" value="F:ATP binding"/>
    <property type="evidence" value="ECO:0007669"/>
    <property type="project" value="UniProtKB-KW"/>
</dbReference>
<evidence type="ECO:0000256" key="5">
    <source>
        <dbReference type="SAM" id="MobiDB-lite"/>
    </source>
</evidence>
<accession>A0A4Y7T8X2</accession>
<evidence type="ECO:0000256" key="4">
    <source>
        <dbReference type="ARBA" id="ARBA00023186"/>
    </source>
</evidence>
<dbReference type="Gene3D" id="2.60.34.10">
    <property type="entry name" value="Substrate Binding Domain Of DNAk, Chain A, domain 1"/>
    <property type="match status" value="1"/>
</dbReference>
<keyword evidence="1" id="KW-0547">Nucleotide-binding</keyword>
<dbReference type="CDD" id="cd10230">
    <property type="entry name" value="ASKHA_NBD_HSP70_HYOU1"/>
    <property type="match status" value="1"/>
</dbReference>
<protein>
    <submittedName>
        <fullName evidence="7">Actin-like ATPase domain-containing protein</fullName>
    </submittedName>
</protein>
<dbReference type="OrthoDB" id="10262720at2759"/>
<dbReference type="InterPro" id="IPR029047">
    <property type="entry name" value="HSP70_peptide-bd_sf"/>
</dbReference>
<feature type="compositionally biased region" description="Low complexity" evidence="5">
    <location>
        <begin position="824"/>
        <end position="836"/>
    </location>
</feature>
<feature type="region of interest" description="Disordered" evidence="5">
    <location>
        <begin position="545"/>
        <end position="585"/>
    </location>
</feature>
<dbReference type="AlphaFoldDB" id="A0A4Y7T8X2"/>
<dbReference type="EMBL" id="QPFP01000023">
    <property type="protein sequence ID" value="TEB30394.1"/>
    <property type="molecule type" value="Genomic_DNA"/>
</dbReference>